<evidence type="ECO:0000256" key="1">
    <source>
        <dbReference type="ARBA" id="ARBA00023015"/>
    </source>
</evidence>
<keyword evidence="3" id="KW-0804">Transcription</keyword>
<dbReference type="InterPro" id="IPR023187">
    <property type="entry name" value="Tscrpt_reg_MarR-type_CS"/>
</dbReference>
<evidence type="ECO:0000313" key="5">
    <source>
        <dbReference type="EMBL" id="MRN54307.1"/>
    </source>
</evidence>
<dbReference type="PANTHER" id="PTHR42756:SF1">
    <property type="entry name" value="TRANSCRIPTIONAL REPRESSOR OF EMRAB OPERON"/>
    <property type="match status" value="1"/>
</dbReference>
<keyword evidence="2" id="KW-0238">DNA-binding</keyword>
<feature type="domain" description="HTH marR-type" evidence="4">
    <location>
        <begin position="18"/>
        <end position="149"/>
    </location>
</feature>
<dbReference type="GO" id="GO:0003677">
    <property type="term" value="F:DNA binding"/>
    <property type="evidence" value="ECO:0007669"/>
    <property type="project" value="UniProtKB-KW"/>
</dbReference>
<gene>
    <name evidence="5" type="ORF">GJB61_15070</name>
</gene>
<dbReference type="InterPro" id="IPR036388">
    <property type="entry name" value="WH-like_DNA-bd_sf"/>
</dbReference>
<dbReference type="PROSITE" id="PS01117">
    <property type="entry name" value="HTH_MARR_1"/>
    <property type="match status" value="1"/>
</dbReference>
<proteinExistence type="predicted"/>
<sequence>MTDEDSPNNRRELLEIALGEQLNALLSASHALNVTTSARFDSSLQPAAFHIVRWLYAYGPSSAATLAESTAMDRSSVSRLIKQLETLGYVKKEAAPNDRRGVVISLTETGQQKITSALKEKGSVFFERISTWSDAELNDFMQMLRHFNGFSHD</sequence>
<protein>
    <submittedName>
        <fullName evidence="5">MarR family transcriptional regulator</fullName>
    </submittedName>
</protein>
<evidence type="ECO:0000313" key="6">
    <source>
        <dbReference type="Proteomes" id="UP000463051"/>
    </source>
</evidence>
<dbReference type="Proteomes" id="UP000463051">
    <property type="component" value="Unassembled WGS sequence"/>
</dbReference>
<dbReference type="InterPro" id="IPR000835">
    <property type="entry name" value="HTH_MarR-typ"/>
</dbReference>
<dbReference type="PANTHER" id="PTHR42756">
    <property type="entry name" value="TRANSCRIPTIONAL REGULATOR, MARR"/>
    <property type="match status" value="1"/>
</dbReference>
<comment type="caution">
    <text evidence="5">The sequence shown here is derived from an EMBL/GenBank/DDBJ whole genome shotgun (WGS) entry which is preliminary data.</text>
</comment>
<dbReference type="InterPro" id="IPR036390">
    <property type="entry name" value="WH_DNA-bd_sf"/>
</dbReference>
<organism evidence="5 6">
    <name type="scientific">Paenibacillus monticola</name>
    <dbReference type="NCBI Taxonomy" id="2666075"/>
    <lineage>
        <taxon>Bacteria</taxon>
        <taxon>Bacillati</taxon>
        <taxon>Bacillota</taxon>
        <taxon>Bacilli</taxon>
        <taxon>Bacillales</taxon>
        <taxon>Paenibacillaceae</taxon>
        <taxon>Paenibacillus</taxon>
    </lineage>
</organism>
<dbReference type="EMBL" id="WJXB01000004">
    <property type="protein sequence ID" value="MRN54307.1"/>
    <property type="molecule type" value="Genomic_DNA"/>
</dbReference>
<evidence type="ECO:0000256" key="3">
    <source>
        <dbReference type="ARBA" id="ARBA00023163"/>
    </source>
</evidence>
<dbReference type="GO" id="GO:0003700">
    <property type="term" value="F:DNA-binding transcription factor activity"/>
    <property type="evidence" value="ECO:0007669"/>
    <property type="project" value="InterPro"/>
</dbReference>
<reference evidence="5 6" key="1">
    <citation type="submission" date="2019-11" db="EMBL/GenBank/DDBJ databases">
        <title>Paenibacillus monticola sp. nov., a novel PGPR strain isolated from mountain sample in China.</title>
        <authorList>
            <person name="Zhao Q."/>
            <person name="Li H.-P."/>
            <person name="Zhang J.-L."/>
        </authorList>
    </citation>
    <scope>NUCLEOTIDE SEQUENCE [LARGE SCALE GENOMIC DNA]</scope>
    <source>
        <strain evidence="5 6">LC-T2</strain>
    </source>
</reference>
<dbReference type="Gene3D" id="1.10.10.10">
    <property type="entry name" value="Winged helix-like DNA-binding domain superfamily/Winged helix DNA-binding domain"/>
    <property type="match status" value="1"/>
</dbReference>
<dbReference type="PROSITE" id="PS50995">
    <property type="entry name" value="HTH_MARR_2"/>
    <property type="match status" value="1"/>
</dbReference>
<dbReference type="PRINTS" id="PR00598">
    <property type="entry name" value="HTHMARR"/>
</dbReference>
<dbReference type="Pfam" id="PF12802">
    <property type="entry name" value="MarR_2"/>
    <property type="match status" value="1"/>
</dbReference>
<accession>A0A7X2L1Y6</accession>
<keyword evidence="1" id="KW-0805">Transcription regulation</keyword>
<evidence type="ECO:0000259" key="4">
    <source>
        <dbReference type="PROSITE" id="PS50995"/>
    </source>
</evidence>
<evidence type="ECO:0000256" key="2">
    <source>
        <dbReference type="ARBA" id="ARBA00023125"/>
    </source>
</evidence>
<dbReference type="AlphaFoldDB" id="A0A7X2L1Y6"/>
<dbReference type="SUPFAM" id="SSF46785">
    <property type="entry name" value="Winged helix' DNA-binding domain"/>
    <property type="match status" value="1"/>
</dbReference>
<dbReference type="RefSeq" id="WP_154119295.1">
    <property type="nucleotide sequence ID" value="NZ_WJXB01000004.1"/>
</dbReference>
<name>A0A7X2L1Y6_9BACL</name>
<dbReference type="SMART" id="SM00347">
    <property type="entry name" value="HTH_MARR"/>
    <property type="match status" value="1"/>
</dbReference>
<keyword evidence="6" id="KW-1185">Reference proteome</keyword>